<protein>
    <recommendedName>
        <fullName evidence="3">MDS1 and EVI1 complex locus</fullName>
    </recommendedName>
</protein>
<dbReference type="STRING" id="7897.ENSLACP00000019085"/>
<proteinExistence type="predicted"/>
<reference evidence="2" key="1">
    <citation type="submission" date="2011-08" db="EMBL/GenBank/DDBJ databases">
        <title>The draft genome of Latimeria chalumnae.</title>
        <authorList>
            <person name="Di Palma F."/>
            <person name="Alfoldi J."/>
            <person name="Johnson J."/>
            <person name="Berlin A."/>
            <person name="Gnerre S."/>
            <person name="Jaffe D."/>
            <person name="MacCallum I."/>
            <person name="Young S."/>
            <person name="Walker B.J."/>
            <person name="Lander E."/>
            <person name="Lindblad-Toh K."/>
        </authorList>
    </citation>
    <scope>NUCLEOTIDE SEQUENCE [LARGE SCALE GENOMIC DNA]</scope>
    <source>
        <strain evidence="2">Wild caught</strain>
    </source>
</reference>
<dbReference type="Proteomes" id="UP000008672">
    <property type="component" value="Unassembled WGS sequence"/>
</dbReference>
<evidence type="ECO:0008006" key="3">
    <source>
        <dbReference type="Google" id="ProtNLM"/>
    </source>
</evidence>
<dbReference type="InParanoid" id="H3BB14"/>
<reference evidence="1" key="2">
    <citation type="submission" date="2025-08" db="UniProtKB">
        <authorList>
            <consortium name="Ensembl"/>
        </authorList>
    </citation>
    <scope>IDENTIFICATION</scope>
</reference>
<dbReference type="HOGENOM" id="CLU_144525_0_0_1"/>
<dbReference type="EMBL" id="AFYH01041999">
    <property type="status" value="NOT_ANNOTATED_CDS"/>
    <property type="molecule type" value="Genomic_DNA"/>
</dbReference>
<organism evidence="1 2">
    <name type="scientific">Latimeria chalumnae</name>
    <name type="common">Coelacanth</name>
    <dbReference type="NCBI Taxonomy" id="7897"/>
    <lineage>
        <taxon>Eukaryota</taxon>
        <taxon>Metazoa</taxon>
        <taxon>Chordata</taxon>
        <taxon>Craniata</taxon>
        <taxon>Vertebrata</taxon>
        <taxon>Euteleostomi</taxon>
        <taxon>Coelacanthiformes</taxon>
        <taxon>Coelacanthidae</taxon>
        <taxon>Latimeria</taxon>
    </lineage>
</organism>
<reference evidence="1" key="3">
    <citation type="submission" date="2025-09" db="UniProtKB">
        <authorList>
            <consortium name="Ensembl"/>
        </authorList>
    </citation>
    <scope>IDENTIFICATION</scope>
</reference>
<dbReference type="OMA" id="YGWEVRI"/>
<evidence type="ECO:0000313" key="2">
    <source>
        <dbReference type="Proteomes" id="UP000008672"/>
    </source>
</evidence>
<sequence length="123" mass="13677">SFFNLNLLGDDRLYDGYPEIPLEEIPETDSEMGAFPVVAQELSSPATSSDEFTAKDGSPYRAPIYIPDDFPIPPEFELRESDVPGAGLGLWTKRMIKVGEKIGPYEGEQSQSLKDLNYGWEVS</sequence>
<accession>H3BB14</accession>
<evidence type="ECO:0000313" key="1">
    <source>
        <dbReference type="Ensembl" id="ENSLACP00000019085.1"/>
    </source>
</evidence>
<dbReference type="Gene3D" id="2.170.270.10">
    <property type="entry name" value="SET domain"/>
    <property type="match status" value="1"/>
</dbReference>
<dbReference type="Ensembl" id="ENSLACT00000019218.1">
    <property type="protein sequence ID" value="ENSLACP00000019085.1"/>
    <property type="gene ID" value="ENSLACG00000016795.1"/>
</dbReference>
<dbReference type="InterPro" id="IPR046341">
    <property type="entry name" value="SET_dom_sf"/>
</dbReference>
<dbReference type="GeneTree" id="ENSGT00390000012265"/>
<name>H3BB14_LATCH</name>
<dbReference type="eggNOG" id="ENOG502S3Z1">
    <property type="taxonomic scope" value="Eukaryota"/>
</dbReference>
<keyword evidence="2" id="KW-1185">Reference proteome</keyword>
<dbReference type="AlphaFoldDB" id="H3BB14"/>